<dbReference type="EMBL" id="SHBJ01000012">
    <property type="protein sequence ID" value="RZO28528.1"/>
    <property type="molecule type" value="Genomic_DNA"/>
</dbReference>
<accession>A0A520N4Y1</accession>
<evidence type="ECO:0000313" key="4">
    <source>
        <dbReference type="EMBL" id="RZO28528.1"/>
    </source>
</evidence>
<comment type="caution">
    <text evidence="4">The sequence shown here is derived from an EMBL/GenBank/DDBJ whole genome shotgun (WGS) entry which is preliminary data.</text>
</comment>
<feature type="short sequence motif" description="GXSXG" evidence="2">
    <location>
        <begin position="53"/>
        <end position="57"/>
    </location>
</feature>
<keyword evidence="1 2" id="KW-0443">Lipid metabolism</keyword>
<organism evidence="4 5">
    <name type="scientific">SAR86 cluster bacterium</name>
    <dbReference type="NCBI Taxonomy" id="2030880"/>
    <lineage>
        <taxon>Bacteria</taxon>
        <taxon>Pseudomonadati</taxon>
        <taxon>Pseudomonadota</taxon>
        <taxon>Gammaproteobacteria</taxon>
        <taxon>SAR86 cluster</taxon>
    </lineage>
</organism>
<dbReference type="PANTHER" id="PTHR24138">
    <property type="entry name" value="INTRACELLLAR PHOSPHOLIPASE A FAMILY"/>
    <property type="match status" value="1"/>
</dbReference>
<sequence length="307" mass="34757">MKNLFSFFSNYSNKKIISFDGGGVRTIASLVFLKKLEAESGKKVSDVFDMFVGTSAGAFNAACFAFGGFSAEKVKRYWSEAYLERIMKTSFFWDKASLIQARPRYESEGRIEVLKEIFGKNNIAESNKPFLSLAYDIEKRKHVVFDSLNTPDISFVDAIASSSAAPMYFPTHQMQDESWMIDGSIVTNNPTLIGQAYAKEILETENIKIFSIGSGQNKNKISGPSSSKWGGMGWLRNDIMGILLDSEIHNDISKDLFKDNYLRVNSPRGKINKFLDDYSDENLEQIHLMGMEWWSKFGDDTLKFIDD</sequence>
<dbReference type="GO" id="GO:0016042">
    <property type="term" value="P:lipid catabolic process"/>
    <property type="evidence" value="ECO:0007669"/>
    <property type="project" value="UniProtKB-UniRule"/>
</dbReference>
<dbReference type="InterPro" id="IPR002641">
    <property type="entry name" value="PNPLA_dom"/>
</dbReference>
<comment type="caution">
    <text evidence="2">Lacks conserved residue(s) required for the propagation of feature annotation.</text>
</comment>
<proteinExistence type="predicted"/>
<reference evidence="4 5" key="1">
    <citation type="submission" date="2019-02" db="EMBL/GenBank/DDBJ databases">
        <title>Prokaryotic population dynamics and viral predation in marine succession experiment using metagenomics: the confinement effect.</title>
        <authorList>
            <person name="Haro-Moreno J.M."/>
            <person name="Rodriguez-Valera F."/>
            <person name="Lopez-Perez M."/>
        </authorList>
    </citation>
    <scope>NUCLEOTIDE SEQUENCE [LARGE SCALE GENOMIC DNA]</scope>
    <source>
        <strain evidence="4">MED-G164</strain>
    </source>
</reference>
<dbReference type="InterPro" id="IPR016035">
    <property type="entry name" value="Acyl_Trfase/lysoPLipase"/>
</dbReference>
<feature type="active site" description="Proton acceptor" evidence="2">
    <location>
        <position position="182"/>
    </location>
</feature>
<evidence type="ECO:0000313" key="5">
    <source>
        <dbReference type="Proteomes" id="UP000315283"/>
    </source>
</evidence>
<dbReference type="PROSITE" id="PS51635">
    <property type="entry name" value="PNPLA"/>
    <property type="match status" value="1"/>
</dbReference>
<dbReference type="PANTHER" id="PTHR24138:SF10">
    <property type="entry name" value="PHOSPHOLIPASE A2"/>
    <property type="match status" value="1"/>
</dbReference>
<dbReference type="AlphaFoldDB" id="A0A520N4Y1"/>
<dbReference type="Gene3D" id="3.40.1090.10">
    <property type="entry name" value="Cytosolic phospholipase A2 catalytic domain"/>
    <property type="match status" value="1"/>
</dbReference>
<evidence type="ECO:0000256" key="1">
    <source>
        <dbReference type="ARBA" id="ARBA00023098"/>
    </source>
</evidence>
<dbReference type="Proteomes" id="UP000315283">
    <property type="component" value="Unassembled WGS sequence"/>
</dbReference>
<keyword evidence="2" id="KW-0442">Lipid degradation</keyword>
<feature type="active site" description="Nucleophile" evidence="2">
    <location>
        <position position="55"/>
    </location>
</feature>
<evidence type="ECO:0000259" key="3">
    <source>
        <dbReference type="PROSITE" id="PS51635"/>
    </source>
</evidence>
<dbReference type="CDD" id="cd07199">
    <property type="entry name" value="Pat17_PNPLA8_PNPLA9_like"/>
    <property type="match status" value="1"/>
</dbReference>
<dbReference type="InterPro" id="IPR047156">
    <property type="entry name" value="Teg/CotR/CapV-like"/>
</dbReference>
<dbReference type="GO" id="GO:0016787">
    <property type="term" value="F:hydrolase activity"/>
    <property type="evidence" value="ECO:0007669"/>
    <property type="project" value="UniProtKB-UniRule"/>
</dbReference>
<dbReference type="SUPFAM" id="SSF52151">
    <property type="entry name" value="FabD/lysophospholipase-like"/>
    <property type="match status" value="1"/>
</dbReference>
<keyword evidence="2" id="KW-0378">Hydrolase</keyword>
<feature type="domain" description="PNPLA" evidence="3">
    <location>
        <begin position="17"/>
        <end position="195"/>
    </location>
</feature>
<name>A0A520N4Y1_9GAMM</name>
<protein>
    <submittedName>
        <fullName evidence="4">Phospholipase</fullName>
    </submittedName>
</protein>
<gene>
    <name evidence="4" type="ORF">EVA97_02585</name>
</gene>
<evidence type="ECO:0000256" key="2">
    <source>
        <dbReference type="PROSITE-ProRule" id="PRU01161"/>
    </source>
</evidence>
<dbReference type="Pfam" id="PF01734">
    <property type="entry name" value="Patatin"/>
    <property type="match status" value="1"/>
</dbReference>